<evidence type="ECO:0000313" key="2">
    <source>
        <dbReference type="EMBL" id="GAN02569.1"/>
    </source>
</evidence>
<evidence type="ECO:0000256" key="1">
    <source>
        <dbReference type="SAM" id="MobiDB-lite"/>
    </source>
</evidence>
<dbReference type="EMBL" id="DF836313">
    <property type="protein sequence ID" value="GAN02569.1"/>
    <property type="molecule type" value="Genomic_DNA"/>
</dbReference>
<proteinExistence type="predicted"/>
<evidence type="ECO:0000313" key="3">
    <source>
        <dbReference type="Proteomes" id="UP000053815"/>
    </source>
</evidence>
<reference evidence="2" key="1">
    <citation type="submission" date="2014-09" db="EMBL/GenBank/DDBJ databases">
        <title>Draft genome sequence of an oleaginous Mucoromycotina fungus Mucor ambiguus NBRC6742.</title>
        <authorList>
            <person name="Takeda I."/>
            <person name="Yamane N."/>
            <person name="Morita T."/>
            <person name="Tamano K."/>
            <person name="Machida M."/>
            <person name="Baker S."/>
            <person name="Koike H."/>
        </authorList>
    </citation>
    <scope>NUCLEOTIDE SEQUENCE</scope>
    <source>
        <strain evidence="2">NBRC 6742</strain>
    </source>
</reference>
<gene>
    <name evidence="2" type="ORF">MAM1_0024d02013</name>
</gene>
<dbReference type="Proteomes" id="UP000053815">
    <property type="component" value="Unassembled WGS sequence"/>
</dbReference>
<keyword evidence="3" id="KW-1185">Reference proteome</keyword>
<protein>
    <submittedName>
        <fullName evidence="2">Uncharacterized protein</fullName>
    </submittedName>
</protein>
<accession>A0A0C9M6U3</accession>
<feature type="compositionally biased region" description="Polar residues" evidence="1">
    <location>
        <begin position="94"/>
        <end position="105"/>
    </location>
</feature>
<feature type="region of interest" description="Disordered" evidence="1">
    <location>
        <begin position="18"/>
        <end position="105"/>
    </location>
</feature>
<sequence length="105" mass="12003">MLAAAADSTKLIRLSITNTANERQQQQKRTPNKSQDISSKRQQQKQIVPNYQERASPKQHVNDGRSSSEHLNTKAISTSERQQQQIALKRQECSTKNQSLTWLTQ</sequence>
<organism evidence="2">
    <name type="scientific">Mucor ambiguus</name>
    <dbReference type="NCBI Taxonomy" id="91626"/>
    <lineage>
        <taxon>Eukaryota</taxon>
        <taxon>Fungi</taxon>
        <taxon>Fungi incertae sedis</taxon>
        <taxon>Mucoromycota</taxon>
        <taxon>Mucoromycotina</taxon>
        <taxon>Mucoromycetes</taxon>
        <taxon>Mucorales</taxon>
        <taxon>Mucorineae</taxon>
        <taxon>Mucoraceae</taxon>
        <taxon>Mucor</taxon>
    </lineage>
</organism>
<dbReference type="AlphaFoldDB" id="A0A0C9M6U3"/>
<name>A0A0C9M6U3_9FUNG</name>
<feature type="compositionally biased region" description="Basic and acidic residues" evidence="1">
    <location>
        <begin position="60"/>
        <end position="72"/>
    </location>
</feature>
<feature type="compositionally biased region" description="Polar residues" evidence="1">
    <location>
        <begin position="74"/>
        <end position="86"/>
    </location>
</feature>
<feature type="compositionally biased region" description="Polar residues" evidence="1">
    <location>
        <begin position="18"/>
        <end position="49"/>
    </location>
</feature>